<evidence type="ECO:0000313" key="2">
    <source>
        <dbReference type="Proteomes" id="UP000237682"/>
    </source>
</evidence>
<dbReference type="Proteomes" id="UP000237682">
    <property type="component" value="Unassembled WGS sequence"/>
</dbReference>
<protein>
    <submittedName>
        <fullName evidence="1">Uncharacterized protein</fullName>
    </submittedName>
</protein>
<keyword evidence="2" id="KW-1185">Reference proteome</keyword>
<accession>A0A2S9Q6J5</accession>
<name>A0A2S9Q6J5_9HYPH</name>
<dbReference type="AlphaFoldDB" id="A0A2S9Q6J5"/>
<comment type="caution">
    <text evidence="1">The sequence shown here is derived from an EMBL/GenBank/DDBJ whole genome shotgun (WGS) entry which is preliminary data.</text>
</comment>
<reference evidence="1 2" key="1">
    <citation type="submission" date="2018-02" db="EMBL/GenBank/DDBJ databases">
        <title>Whole genome sequencing of endophytic bacterium.</title>
        <authorList>
            <person name="Eedara R."/>
            <person name="Podile A.R."/>
        </authorList>
    </citation>
    <scope>NUCLEOTIDE SEQUENCE [LARGE SCALE GENOMIC DNA]</scope>
    <source>
        <strain evidence="1 2">RP1T</strain>
    </source>
</reference>
<gene>
    <name evidence="1" type="ORF">C5L14_23740</name>
</gene>
<proteinExistence type="predicted"/>
<dbReference type="EMBL" id="PUEJ01000010">
    <property type="protein sequence ID" value="PRH84971.1"/>
    <property type="molecule type" value="Genomic_DNA"/>
</dbReference>
<sequence>MPHTIATDQGPATKIFIDTRGEVSVKEFSSAFDGHQIAMTREHAKAFPMCRAGSMLYDAKAFCYFPESPRIAKTRRNKELRARANKRSHVNALCSSAGRMCGTAD</sequence>
<organism evidence="1 2">
    <name type="scientific">Labrys okinawensis</name>
    <dbReference type="NCBI Taxonomy" id="346911"/>
    <lineage>
        <taxon>Bacteria</taxon>
        <taxon>Pseudomonadati</taxon>
        <taxon>Pseudomonadota</taxon>
        <taxon>Alphaproteobacteria</taxon>
        <taxon>Hyphomicrobiales</taxon>
        <taxon>Xanthobacteraceae</taxon>
        <taxon>Labrys</taxon>
    </lineage>
</organism>
<evidence type="ECO:0000313" key="1">
    <source>
        <dbReference type="EMBL" id="PRH84971.1"/>
    </source>
</evidence>